<name>A0A0L0WF84_GOTPU</name>
<dbReference type="Pfam" id="PF25231">
    <property type="entry name" value="DUF7847"/>
    <property type="match status" value="1"/>
</dbReference>
<organism evidence="3 4">
    <name type="scientific">Gottschalkia purinilytica</name>
    <name type="common">Clostridium purinilyticum</name>
    <dbReference type="NCBI Taxonomy" id="1503"/>
    <lineage>
        <taxon>Bacteria</taxon>
        <taxon>Bacillati</taxon>
        <taxon>Bacillota</taxon>
        <taxon>Tissierellia</taxon>
        <taxon>Tissierellales</taxon>
        <taxon>Gottschalkiaceae</taxon>
        <taxon>Gottschalkia</taxon>
    </lineage>
</organism>
<evidence type="ECO:0000313" key="3">
    <source>
        <dbReference type="EMBL" id="KNF10080.1"/>
    </source>
</evidence>
<feature type="transmembrane region" description="Helical" evidence="1">
    <location>
        <begin position="208"/>
        <end position="227"/>
    </location>
</feature>
<dbReference type="EMBL" id="LGSS01000001">
    <property type="protein sequence ID" value="KNF10080.1"/>
    <property type="molecule type" value="Genomic_DNA"/>
</dbReference>
<feature type="domain" description="DUF7847" evidence="2">
    <location>
        <begin position="113"/>
        <end position="223"/>
    </location>
</feature>
<protein>
    <recommendedName>
        <fullName evidence="2">DUF7847 domain-containing protein</fullName>
    </recommendedName>
</protein>
<reference evidence="4" key="1">
    <citation type="submission" date="2015-07" db="EMBL/GenBank/DDBJ databases">
        <title>Draft genome sequence of the purine-degrading Gottschalkia purinilyticum DSM 1384 (formerly Clostridium purinilyticum).</title>
        <authorList>
            <person name="Poehlein A."/>
            <person name="Schiel-Bengelsdorf B."/>
            <person name="Bengelsdorf F.R."/>
            <person name="Daniel R."/>
            <person name="Duerre P."/>
        </authorList>
    </citation>
    <scope>NUCLEOTIDE SEQUENCE [LARGE SCALE GENOMIC DNA]</scope>
    <source>
        <strain evidence="4">DSM 1384</strain>
    </source>
</reference>
<keyword evidence="1" id="KW-0812">Transmembrane</keyword>
<dbReference type="RefSeq" id="WP_050353809.1">
    <property type="nucleotide sequence ID" value="NZ_LGSS01000001.1"/>
</dbReference>
<sequence length="243" mass="27928">MFDSIYEKRLGLKEIALNSWAIFKKQFKNIFIITMIVYLPLNILLYFLNGPDDLDSMKGFFHISTLIQNAFSIIAIMSVAVIAEKTIKRNKLNRDDLKVSLLKSLKRWGSCFSTQILSVLIILGLSLLLVIPGIIWAFYYVFIIQTIVLKDLNLKEALNHSRSLVEENFWYVLGILLLSFIIMFVIIFPIGFLSAYLPSSIVIIIDTFIDMLLLYVHTIITVVFLNLDYLKNADKSSEEISEL</sequence>
<gene>
    <name evidence="3" type="ORF">CLPU_1c02450</name>
</gene>
<evidence type="ECO:0000313" key="4">
    <source>
        <dbReference type="Proteomes" id="UP000037267"/>
    </source>
</evidence>
<feature type="transmembrane region" description="Helical" evidence="1">
    <location>
        <begin position="169"/>
        <end position="196"/>
    </location>
</feature>
<keyword evidence="4" id="KW-1185">Reference proteome</keyword>
<feature type="transmembrane region" description="Helical" evidence="1">
    <location>
        <begin position="116"/>
        <end position="149"/>
    </location>
</feature>
<feature type="transmembrane region" description="Helical" evidence="1">
    <location>
        <begin position="30"/>
        <end position="48"/>
    </location>
</feature>
<dbReference type="InterPro" id="IPR057169">
    <property type="entry name" value="DUF7847"/>
</dbReference>
<dbReference type="AlphaFoldDB" id="A0A0L0WF84"/>
<keyword evidence="1" id="KW-1133">Transmembrane helix</keyword>
<evidence type="ECO:0000256" key="1">
    <source>
        <dbReference type="SAM" id="Phobius"/>
    </source>
</evidence>
<proteinExistence type="predicted"/>
<evidence type="ECO:0000259" key="2">
    <source>
        <dbReference type="Pfam" id="PF25231"/>
    </source>
</evidence>
<dbReference type="OrthoDB" id="1680606at2"/>
<feature type="transmembrane region" description="Helical" evidence="1">
    <location>
        <begin position="60"/>
        <end position="83"/>
    </location>
</feature>
<accession>A0A0L0WF84</accession>
<comment type="caution">
    <text evidence="3">The sequence shown here is derived from an EMBL/GenBank/DDBJ whole genome shotgun (WGS) entry which is preliminary data.</text>
</comment>
<keyword evidence="1" id="KW-0472">Membrane</keyword>
<dbReference type="Proteomes" id="UP000037267">
    <property type="component" value="Unassembled WGS sequence"/>
</dbReference>